<gene>
    <name evidence="2" type="ORF">pkur_cds_213</name>
</gene>
<accession>A0AA95EGD6</accession>
<feature type="region of interest" description="Disordered" evidence="1">
    <location>
        <begin position="29"/>
        <end position="79"/>
    </location>
</feature>
<feature type="compositionally biased region" description="Low complexity" evidence="1">
    <location>
        <begin position="35"/>
        <end position="50"/>
    </location>
</feature>
<reference evidence="2" key="1">
    <citation type="submission" date="2022-06" db="EMBL/GenBank/DDBJ databases">
        <authorList>
            <person name="Legendre M."/>
            <person name="Claverie J.-M."/>
            <person name="Alempic J.-M."/>
            <person name="Abergel C."/>
        </authorList>
    </citation>
    <scope>NUCLEOTIDE SEQUENCE</scope>
    <source>
        <strain evidence="2">Kuranda</strain>
    </source>
</reference>
<dbReference type="EMBL" id="ON887157">
    <property type="protein sequence ID" value="WBR14388.1"/>
    <property type="molecule type" value="Genomic_DNA"/>
</dbReference>
<protein>
    <submittedName>
        <fullName evidence="2">Uncharacterized protein</fullName>
    </submittedName>
</protein>
<dbReference type="Proteomes" id="UP001185135">
    <property type="component" value="Segment"/>
</dbReference>
<proteinExistence type="predicted"/>
<name>A0AA95EGD6_9VIRU</name>
<organism evidence="2 3">
    <name type="scientific">Pandoravirus kuranda</name>
    <dbReference type="NCBI Taxonomy" id="3019033"/>
    <lineage>
        <taxon>Viruses</taxon>
        <taxon>Pandoravirus</taxon>
    </lineage>
</organism>
<evidence type="ECO:0000313" key="3">
    <source>
        <dbReference type="Proteomes" id="UP001185135"/>
    </source>
</evidence>
<evidence type="ECO:0000313" key="2">
    <source>
        <dbReference type="EMBL" id="WBR14388.1"/>
    </source>
</evidence>
<evidence type="ECO:0000256" key="1">
    <source>
        <dbReference type="SAM" id="MobiDB-lite"/>
    </source>
</evidence>
<sequence>MMQSPLAQTQPQQLQTAQQQALLQSLLGGQAAGTRQQSRVGAQQQQGATTTRRRGRADGLPVGSRAAPASAGRQRSGRTAQPVLFGQGNDAALMQLASQRARTPLAPVSQRIEGARGRAVGGFATGSPVSPVGQEAIQSFLQQHADCPNLTLQSLNDFLNTVTTEGYDLRDIQSIMRTLAAAGVLGPRGAVDLQRQSRWGGGAFAQEVMGVRGARGEVPLPSTLWLIASTYCDMLPTITAGIRAVAAGTLGAEALDQPLPAANTLVDAAQLNDINAALAGFVATHPECVPTEAELRWFLAYVDSLRFNGRDLDALLRAFGLEGYADQLFSGSNTRFAKGAFTPATMGVTPETFDEIKSSLLWAIAERYCRSMGPLDAFIYNIVSGRAAQGLAVPQQGGVVGQLGAKTGGVGSAGMGSASAFGSTGRSMLR</sequence>